<evidence type="ECO:0000313" key="1">
    <source>
        <dbReference type="EMBL" id="QJA62420.1"/>
    </source>
</evidence>
<reference evidence="2" key="1">
    <citation type="submission" date="2020-03" db="EMBL/GenBank/DDBJ databases">
        <title>The deep terrestrial virosphere.</title>
        <authorList>
            <person name="Holmfeldt K."/>
            <person name="Nilsson E."/>
            <person name="Simone D."/>
            <person name="Lopez-Fernandez M."/>
            <person name="Wu X."/>
            <person name="de Brujin I."/>
            <person name="Lundin D."/>
            <person name="Andersson A."/>
            <person name="Bertilsson S."/>
            <person name="Dopson M."/>
        </authorList>
    </citation>
    <scope>NUCLEOTIDE SEQUENCE</scope>
    <source>
        <strain evidence="2">MM415A00408</strain>
        <strain evidence="1">MM415B00786</strain>
    </source>
</reference>
<gene>
    <name evidence="2" type="ORF">MM415A00408_0034</name>
    <name evidence="1" type="ORF">MM415B00786_0034</name>
</gene>
<name>A0A6M3KLC9_9ZZZZ</name>
<organism evidence="2">
    <name type="scientific">viral metagenome</name>
    <dbReference type="NCBI Taxonomy" id="1070528"/>
    <lineage>
        <taxon>unclassified sequences</taxon>
        <taxon>metagenomes</taxon>
        <taxon>organismal metagenomes</taxon>
    </lineage>
</organism>
<accession>A0A6M3KLC9</accession>
<dbReference type="EMBL" id="MT141470">
    <property type="protein sequence ID" value="QJA62420.1"/>
    <property type="molecule type" value="Genomic_DNA"/>
</dbReference>
<dbReference type="EMBL" id="MT142487">
    <property type="protein sequence ID" value="QJA82441.1"/>
    <property type="molecule type" value="Genomic_DNA"/>
</dbReference>
<evidence type="ECO:0000313" key="2">
    <source>
        <dbReference type="EMBL" id="QJA82441.1"/>
    </source>
</evidence>
<dbReference type="AlphaFoldDB" id="A0A6M3KLC9"/>
<proteinExistence type="predicted"/>
<sequence length="101" mass="11761">MANWKYQIDVRKEWKRAETQEITPQELARVIAEKLKALPCFSDDDDLQNIVEAFEELNLDDAATFDDFDEIMNGLYDWGDQEVSPYGKWPRNAMCWIGAAI</sequence>
<protein>
    <submittedName>
        <fullName evidence="2">Uncharacterized protein</fullName>
    </submittedName>
</protein>